<evidence type="ECO:0000256" key="1">
    <source>
        <dbReference type="SAM" id="MobiDB-lite"/>
    </source>
</evidence>
<dbReference type="InterPro" id="IPR012337">
    <property type="entry name" value="RNaseH-like_sf"/>
</dbReference>
<gene>
    <name evidence="3" type="primary">A01g502220.1_BraROA</name>
    <name evidence="3" type="ORF">IGI04_001330</name>
</gene>
<name>A0ABQ7NSC6_BRACM</name>
<evidence type="ECO:0000313" key="4">
    <source>
        <dbReference type="Proteomes" id="UP000823674"/>
    </source>
</evidence>
<organism evidence="3 4">
    <name type="scientific">Brassica rapa subsp. trilocularis</name>
    <dbReference type="NCBI Taxonomy" id="1813537"/>
    <lineage>
        <taxon>Eukaryota</taxon>
        <taxon>Viridiplantae</taxon>
        <taxon>Streptophyta</taxon>
        <taxon>Embryophyta</taxon>
        <taxon>Tracheophyta</taxon>
        <taxon>Spermatophyta</taxon>
        <taxon>Magnoliopsida</taxon>
        <taxon>eudicotyledons</taxon>
        <taxon>Gunneridae</taxon>
        <taxon>Pentapetalae</taxon>
        <taxon>rosids</taxon>
        <taxon>malvids</taxon>
        <taxon>Brassicales</taxon>
        <taxon>Brassicaceae</taxon>
        <taxon>Brassiceae</taxon>
        <taxon>Brassica</taxon>
    </lineage>
</organism>
<proteinExistence type="predicted"/>
<dbReference type="InterPro" id="IPR002156">
    <property type="entry name" value="RNaseH_domain"/>
</dbReference>
<comment type="caution">
    <text evidence="3">The sequence shown here is derived from an EMBL/GenBank/DDBJ whole genome shotgun (WGS) entry which is preliminary data.</text>
</comment>
<reference evidence="3 4" key="1">
    <citation type="submission" date="2021-03" db="EMBL/GenBank/DDBJ databases">
        <authorList>
            <person name="King G.J."/>
            <person name="Bancroft I."/>
            <person name="Baten A."/>
            <person name="Bloomfield J."/>
            <person name="Borpatragohain P."/>
            <person name="He Z."/>
            <person name="Irish N."/>
            <person name="Irwin J."/>
            <person name="Liu K."/>
            <person name="Mauleon R.P."/>
            <person name="Moore J."/>
            <person name="Morris R."/>
            <person name="Ostergaard L."/>
            <person name="Wang B."/>
            <person name="Wells R."/>
        </authorList>
    </citation>
    <scope>NUCLEOTIDE SEQUENCE [LARGE SCALE GENOMIC DNA]</scope>
    <source>
        <strain evidence="3">R-o-18</strain>
        <tissue evidence="3">Leaf</tissue>
    </source>
</reference>
<accession>A0ABQ7NSC6</accession>
<dbReference type="PANTHER" id="PTHR47074">
    <property type="entry name" value="BNAC02G40300D PROTEIN"/>
    <property type="match status" value="1"/>
</dbReference>
<dbReference type="CDD" id="cd06222">
    <property type="entry name" value="RNase_H_like"/>
    <property type="match status" value="1"/>
</dbReference>
<evidence type="ECO:0000313" key="3">
    <source>
        <dbReference type="EMBL" id="KAG5413763.1"/>
    </source>
</evidence>
<dbReference type="PANTHER" id="PTHR47074:SF49">
    <property type="entry name" value="POLYNUCLEOTIDYL TRANSFERASE, RIBONUCLEASE H-LIKE SUPERFAMILY PROTEIN"/>
    <property type="match status" value="1"/>
</dbReference>
<dbReference type="SUPFAM" id="SSF53098">
    <property type="entry name" value="Ribonuclease H-like"/>
    <property type="match status" value="1"/>
</dbReference>
<dbReference type="InterPro" id="IPR044730">
    <property type="entry name" value="RNase_H-like_dom_plant"/>
</dbReference>
<dbReference type="Pfam" id="PF13456">
    <property type="entry name" value="RVT_3"/>
    <property type="match status" value="1"/>
</dbReference>
<dbReference type="InterPro" id="IPR036397">
    <property type="entry name" value="RNaseH_sf"/>
</dbReference>
<dbReference type="Proteomes" id="UP000823674">
    <property type="component" value="Chromosome A01"/>
</dbReference>
<dbReference type="EMBL" id="JADBGQ010000001">
    <property type="protein sequence ID" value="KAG5413763.1"/>
    <property type="molecule type" value="Genomic_DNA"/>
</dbReference>
<evidence type="ECO:0000259" key="2">
    <source>
        <dbReference type="Pfam" id="PF13456"/>
    </source>
</evidence>
<feature type="region of interest" description="Disordered" evidence="1">
    <location>
        <begin position="1"/>
        <end position="34"/>
    </location>
</feature>
<dbReference type="InterPro" id="IPR052929">
    <property type="entry name" value="RNase_H-like_EbsB-rel"/>
</dbReference>
<feature type="domain" description="RNase H type-1" evidence="2">
    <location>
        <begin position="48"/>
        <end position="167"/>
    </location>
</feature>
<sequence length="179" mass="19456">MSSLVVSYKEKETTDAQPPQPEKNNALPTPLRSNRSGLEMESLPICKSDAAFHQQSNRAGLAWIIRDASGDPLQQGSMTQDLVNSPLVAEALALRAGLISAVTLELPKLKMLSDNATLIRAINNDAQIKEIYGIVSDIQKIASVFVEITFNHIPRSFNGEPDCLAKLSLYHSVSSVTNP</sequence>
<feature type="compositionally biased region" description="Polar residues" evidence="1">
    <location>
        <begin position="22"/>
        <end position="34"/>
    </location>
</feature>
<dbReference type="Gene3D" id="3.30.420.10">
    <property type="entry name" value="Ribonuclease H-like superfamily/Ribonuclease H"/>
    <property type="match status" value="1"/>
</dbReference>
<protein>
    <recommendedName>
        <fullName evidence="2">RNase H type-1 domain-containing protein</fullName>
    </recommendedName>
</protein>
<keyword evidence="4" id="KW-1185">Reference proteome</keyword>